<organism evidence="4">
    <name type="scientific">Micromonas pusilla</name>
    <name type="common">Picoplanktonic green alga</name>
    <name type="synonym">Chromulina pusilla</name>
    <dbReference type="NCBI Taxonomy" id="38833"/>
    <lineage>
        <taxon>Eukaryota</taxon>
        <taxon>Viridiplantae</taxon>
        <taxon>Chlorophyta</taxon>
        <taxon>Mamiellophyceae</taxon>
        <taxon>Mamiellales</taxon>
        <taxon>Mamiellaceae</taxon>
        <taxon>Micromonas</taxon>
    </lineage>
</organism>
<dbReference type="GO" id="GO:0016740">
    <property type="term" value="F:transferase activity"/>
    <property type="evidence" value="ECO:0007669"/>
    <property type="project" value="UniProtKB-KW"/>
</dbReference>
<evidence type="ECO:0000256" key="1">
    <source>
        <dbReference type="ARBA" id="ARBA00022679"/>
    </source>
</evidence>
<evidence type="ECO:0000313" key="4">
    <source>
        <dbReference type="EMBL" id="CAD8437457.1"/>
    </source>
</evidence>
<comment type="subcellular location">
    <subcellularLocation>
        <location evidence="3">Mitochondrion membrane</location>
        <topology evidence="3">Peripheral membrane protein</topology>
        <orientation evidence="3">Matrix side</orientation>
    </subcellularLocation>
</comment>
<dbReference type="GO" id="GO:0031966">
    <property type="term" value="C:mitochondrial membrane"/>
    <property type="evidence" value="ECO:0007669"/>
    <property type="project" value="UniProtKB-SubCell"/>
</dbReference>
<evidence type="ECO:0008006" key="5">
    <source>
        <dbReference type="Google" id="ProtNLM"/>
    </source>
</evidence>
<proteinExistence type="inferred from homology"/>
<dbReference type="InterPro" id="IPR018357">
    <property type="entry name" value="Hexapep_transf_CS"/>
</dbReference>
<dbReference type="InterPro" id="IPR047324">
    <property type="entry name" value="LbH_gamma_CA-like"/>
</dbReference>
<sequence length="254" mass="26682">MSRIMFALGTALRETGQALDRVGCSMQGSSAFRELISKHKTVRAVYDKTPVLPSVGFVAPSASVMGDVVIGERSSIWYGAVLRGDVNSIVIGNETNVQDNAVIHVAKTNVGGVSKPTIVGDRVTIGHNAILHACIVKDDAFVGMGATVMDGAVVEKGAMVAAGALVTPGVTVPSGELWAGAPARFMRAMTAEEKAFTATSAATYAEVGAVHAAECGKSHEEIEHDRAARDMARERDADYDSHMGISRDQVKVQV</sequence>
<dbReference type="Gene3D" id="2.160.10.10">
    <property type="entry name" value="Hexapeptide repeat proteins"/>
    <property type="match status" value="1"/>
</dbReference>
<evidence type="ECO:0000256" key="3">
    <source>
        <dbReference type="ARBA" id="ARBA00034694"/>
    </source>
</evidence>
<dbReference type="InterPro" id="IPR011004">
    <property type="entry name" value="Trimer_LpxA-like_sf"/>
</dbReference>
<dbReference type="AlphaFoldDB" id="A0A7S0CYC0"/>
<dbReference type="PROSITE" id="PS00101">
    <property type="entry name" value="HEXAPEP_TRANSFERASES"/>
    <property type="match status" value="1"/>
</dbReference>
<dbReference type="SUPFAM" id="SSF51161">
    <property type="entry name" value="Trimeric LpxA-like enzymes"/>
    <property type="match status" value="1"/>
</dbReference>
<name>A0A7S0CYC0_MICPS</name>
<reference evidence="4" key="1">
    <citation type="submission" date="2021-01" db="EMBL/GenBank/DDBJ databases">
        <authorList>
            <person name="Corre E."/>
            <person name="Pelletier E."/>
            <person name="Niang G."/>
            <person name="Scheremetjew M."/>
            <person name="Finn R."/>
            <person name="Kale V."/>
            <person name="Holt S."/>
            <person name="Cochrane G."/>
            <person name="Meng A."/>
            <person name="Brown T."/>
            <person name="Cohen L."/>
        </authorList>
    </citation>
    <scope>NUCLEOTIDE SEQUENCE</scope>
    <source>
        <strain evidence="4">CCAC1681</strain>
    </source>
</reference>
<dbReference type="InterPro" id="IPR050484">
    <property type="entry name" value="Transf_Hexapept/Carb_Anhydrase"/>
</dbReference>
<dbReference type="PANTHER" id="PTHR13061">
    <property type="entry name" value="DYNACTIN SUBUNIT P25"/>
    <property type="match status" value="1"/>
</dbReference>
<dbReference type="CDD" id="cd04645">
    <property type="entry name" value="LbH_gamma_CA_like"/>
    <property type="match status" value="1"/>
</dbReference>
<dbReference type="EMBL" id="HBEN01005746">
    <property type="protein sequence ID" value="CAD8437457.1"/>
    <property type="molecule type" value="Transcribed_RNA"/>
</dbReference>
<keyword evidence="1" id="KW-0808">Transferase</keyword>
<dbReference type="PANTHER" id="PTHR13061:SF50">
    <property type="entry name" value="GAMMA CARBONIC ANHYDRASE 1, MITOCHONDRIAL"/>
    <property type="match status" value="1"/>
</dbReference>
<gene>
    <name evidence="4" type="ORF">MSP1401_LOCUS4690</name>
</gene>
<protein>
    <recommendedName>
        <fullName evidence="5">Gamma carbonic anhydrase</fullName>
    </recommendedName>
</protein>
<accession>A0A7S0CYC0</accession>
<comment type="similarity">
    <text evidence="2">Belongs to the gamma-class carbonic anhydrase family.</text>
</comment>
<evidence type="ECO:0000256" key="2">
    <source>
        <dbReference type="ARBA" id="ARBA00023595"/>
    </source>
</evidence>